<feature type="domain" description="PpiC" evidence="4">
    <location>
        <begin position="118"/>
        <end position="236"/>
    </location>
</feature>
<evidence type="ECO:0000256" key="1">
    <source>
        <dbReference type="ARBA" id="ARBA00018370"/>
    </source>
</evidence>
<accession>A0ABX0TRA4</accession>
<dbReference type="GO" id="GO:0016853">
    <property type="term" value="F:isomerase activity"/>
    <property type="evidence" value="ECO:0007669"/>
    <property type="project" value="UniProtKB-KW"/>
</dbReference>
<evidence type="ECO:0000313" key="5">
    <source>
        <dbReference type="EMBL" id="NIJ08062.1"/>
    </source>
</evidence>
<evidence type="ECO:0000259" key="4">
    <source>
        <dbReference type="Pfam" id="PF13145"/>
    </source>
</evidence>
<reference evidence="5 6" key="1">
    <citation type="submission" date="2020-03" db="EMBL/GenBank/DDBJ databases">
        <title>Genomic Encyclopedia of Type Strains, Phase III (KMG-III): the genomes of soil and plant-associated and newly described type strains.</title>
        <authorList>
            <person name="Whitman W."/>
        </authorList>
    </citation>
    <scope>NUCLEOTIDE SEQUENCE [LARGE SCALE GENOMIC DNA]</scope>
    <source>
        <strain evidence="5 6">CECT 8804</strain>
    </source>
</reference>
<dbReference type="InterPro" id="IPR046357">
    <property type="entry name" value="PPIase_dom_sf"/>
</dbReference>
<gene>
    <name evidence="5" type="ORF">FHS31_001672</name>
</gene>
<keyword evidence="6" id="KW-1185">Reference proteome</keyword>
<evidence type="ECO:0000313" key="6">
    <source>
        <dbReference type="Proteomes" id="UP000727456"/>
    </source>
</evidence>
<dbReference type="InterPro" id="IPR027304">
    <property type="entry name" value="Trigger_fact/SurA_dom_sf"/>
</dbReference>
<dbReference type="Pfam" id="PF13145">
    <property type="entry name" value="Rotamase_2"/>
    <property type="match status" value="1"/>
</dbReference>
<dbReference type="Proteomes" id="UP000727456">
    <property type="component" value="Unassembled WGS sequence"/>
</dbReference>
<proteinExistence type="predicted"/>
<dbReference type="NCBIfam" id="TIGR02925">
    <property type="entry name" value="cis_trans_EpsD"/>
    <property type="match status" value="1"/>
</dbReference>
<dbReference type="SUPFAM" id="SSF109998">
    <property type="entry name" value="Triger factor/SurA peptide-binding domain-like"/>
    <property type="match status" value="1"/>
</dbReference>
<keyword evidence="5" id="KW-0413">Isomerase</keyword>
<organism evidence="5 6">
    <name type="scientific">Sphingomonas vulcanisoli</name>
    <dbReference type="NCBI Taxonomy" id="1658060"/>
    <lineage>
        <taxon>Bacteria</taxon>
        <taxon>Pseudomonadati</taxon>
        <taxon>Pseudomonadota</taxon>
        <taxon>Alphaproteobacteria</taxon>
        <taxon>Sphingomonadales</taxon>
        <taxon>Sphingomonadaceae</taxon>
        <taxon>Sphingomonas</taxon>
    </lineage>
</organism>
<evidence type="ECO:0000256" key="2">
    <source>
        <dbReference type="ARBA" id="ARBA00030642"/>
    </source>
</evidence>
<dbReference type="Gene3D" id="1.10.4030.10">
    <property type="entry name" value="Porin chaperone SurA, peptide-binding domain"/>
    <property type="match status" value="1"/>
</dbReference>
<protein>
    <recommendedName>
        <fullName evidence="1">Parvulin-like PPIase</fullName>
    </recommendedName>
    <alternativeName>
        <fullName evidence="2">Peptidyl-prolyl cis-trans isomerase plp</fullName>
    </alternativeName>
    <alternativeName>
        <fullName evidence="3">Rotamase plp</fullName>
    </alternativeName>
</protein>
<dbReference type="EMBL" id="JAAOZC010000003">
    <property type="protein sequence ID" value="NIJ08062.1"/>
    <property type="molecule type" value="Genomic_DNA"/>
</dbReference>
<dbReference type="InterPro" id="IPR014274">
    <property type="entry name" value="PPIase_EpsD"/>
</dbReference>
<dbReference type="PROSITE" id="PS51257">
    <property type="entry name" value="PROKAR_LIPOPROTEIN"/>
    <property type="match status" value="1"/>
</dbReference>
<evidence type="ECO:0000256" key="3">
    <source>
        <dbReference type="ARBA" id="ARBA00031484"/>
    </source>
</evidence>
<comment type="caution">
    <text evidence="5">The sequence shown here is derived from an EMBL/GenBank/DDBJ whole genome shotgun (WGS) entry which is preliminary data.</text>
</comment>
<sequence>MRPCLLLVPLLIGGSLALSGCQKKAQDEQLVAAGKSFEVTVPELDQLLRQSPAVSREEVVPARQKLLDVLINQKLFADAAIEQKLDRDADTMQELEAERRRVLASAYVTHLFTSLAKPTSREVQAYYDAHPKTFGQRKVFTINQVSISGENLPLREFQAALEAGGMAGLDARLAQEGIEAPQTNVVIPTDVLPPQTAEEMEKLHVGAPVIFNTGGAIHLGVIGAIQDGSVSLDTARPVIEQRITEERRDGVIKAQADRLRADREVKISAGLLKGAKQAQ</sequence>
<dbReference type="InterPro" id="IPR000297">
    <property type="entry name" value="PPIase_PpiC"/>
</dbReference>
<dbReference type="Gene3D" id="3.10.50.40">
    <property type="match status" value="1"/>
</dbReference>
<name>A0ABX0TRA4_9SPHN</name>